<dbReference type="PANTHER" id="PTHR48100:SF1">
    <property type="entry name" value="HISTIDINE PHOSPHATASE FAMILY PROTEIN-RELATED"/>
    <property type="match status" value="1"/>
</dbReference>
<reference evidence="1 2" key="1">
    <citation type="submission" date="2017-02" db="EMBL/GenBank/DDBJ databases">
        <title>The complete genomic sequence of a novel cold adapted crude oil-degrading bacterium Planococcus qaidamina Y42.</title>
        <authorList>
            <person name="Yang R."/>
        </authorList>
    </citation>
    <scope>NUCLEOTIDE SEQUENCE [LARGE SCALE GENOMIC DNA]</scope>
    <source>
        <strain evidence="1 2">Y42</strain>
    </source>
</reference>
<dbReference type="PANTHER" id="PTHR48100">
    <property type="entry name" value="BROAD-SPECIFICITY PHOSPHATASE YOR283W-RELATED"/>
    <property type="match status" value="1"/>
</dbReference>
<dbReference type="GO" id="GO:0005737">
    <property type="term" value="C:cytoplasm"/>
    <property type="evidence" value="ECO:0007669"/>
    <property type="project" value="TreeGrafter"/>
</dbReference>
<dbReference type="Gene3D" id="3.40.50.1240">
    <property type="entry name" value="Phosphoglycerate mutase-like"/>
    <property type="match status" value="1"/>
</dbReference>
<dbReference type="RefSeq" id="WP_077590338.1">
    <property type="nucleotide sequence ID" value="NZ_CP019640.1"/>
</dbReference>
<accession>A0A1Q2L250</accession>
<dbReference type="CDD" id="cd07067">
    <property type="entry name" value="HP_PGM_like"/>
    <property type="match status" value="1"/>
</dbReference>
<dbReference type="SMART" id="SM00855">
    <property type="entry name" value="PGAM"/>
    <property type="match status" value="1"/>
</dbReference>
<dbReference type="KEGG" id="pmar:B0X71_15940"/>
<dbReference type="GO" id="GO:0016791">
    <property type="term" value="F:phosphatase activity"/>
    <property type="evidence" value="ECO:0007669"/>
    <property type="project" value="TreeGrafter"/>
</dbReference>
<dbReference type="AlphaFoldDB" id="A0A1Q2L250"/>
<dbReference type="InterPro" id="IPR050275">
    <property type="entry name" value="PGM_Phosphatase"/>
</dbReference>
<gene>
    <name evidence="1" type="ORF">B0X71_15940</name>
</gene>
<sequence>MTKTVYIVRHCEASGQEPDAELTAEGQIQAEELADLLEKLNVREIVSSPFTRALQSVEPAAKRLGVAVRTDDRLEERKLTEGDLPDWLDQLEKSFMDANMKLDGGESGGEAQDRAAGVLADAVDGTVLVTHGNLLALMLQSADPAYGFGDWQKLSNPDVYRMEIEGALKNVSRIWHD</sequence>
<dbReference type="EMBL" id="CP019640">
    <property type="protein sequence ID" value="AQQ54444.1"/>
    <property type="molecule type" value="Genomic_DNA"/>
</dbReference>
<proteinExistence type="predicted"/>
<organism evidence="1 2">
    <name type="scientific">Planococcus lenghuensis</name>
    <dbReference type="NCBI Taxonomy" id="2213202"/>
    <lineage>
        <taxon>Bacteria</taxon>
        <taxon>Bacillati</taxon>
        <taxon>Bacillota</taxon>
        <taxon>Bacilli</taxon>
        <taxon>Bacillales</taxon>
        <taxon>Caryophanaceae</taxon>
        <taxon>Planococcus</taxon>
    </lineage>
</organism>
<dbReference type="OrthoDB" id="512570at2"/>
<evidence type="ECO:0000313" key="1">
    <source>
        <dbReference type="EMBL" id="AQQ54444.1"/>
    </source>
</evidence>
<evidence type="ECO:0000313" key="2">
    <source>
        <dbReference type="Proteomes" id="UP000188184"/>
    </source>
</evidence>
<dbReference type="InterPro" id="IPR013078">
    <property type="entry name" value="His_Pase_superF_clade-1"/>
</dbReference>
<dbReference type="SUPFAM" id="SSF53254">
    <property type="entry name" value="Phosphoglycerate mutase-like"/>
    <property type="match status" value="1"/>
</dbReference>
<dbReference type="Proteomes" id="UP000188184">
    <property type="component" value="Chromosome"/>
</dbReference>
<dbReference type="Pfam" id="PF00300">
    <property type="entry name" value="His_Phos_1"/>
    <property type="match status" value="1"/>
</dbReference>
<name>A0A1Q2L250_9BACL</name>
<protein>
    <submittedName>
        <fullName evidence="1">Histidine phosphatase family protein</fullName>
    </submittedName>
</protein>
<keyword evidence="2" id="KW-1185">Reference proteome</keyword>
<dbReference type="InterPro" id="IPR029033">
    <property type="entry name" value="His_PPase_superfam"/>
</dbReference>